<keyword evidence="5" id="KW-0805">Transcription regulation</keyword>
<evidence type="ECO:0000256" key="8">
    <source>
        <dbReference type="SAM" id="MobiDB-lite"/>
    </source>
</evidence>
<dbReference type="Pfam" id="PF00096">
    <property type="entry name" value="zf-C2H2"/>
    <property type="match status" value="3"/>
</dbReference>
<feature type="compositionally biased region" description="Basic residues" evidence="8">
    <location>
        <begin position="284"/>
        <end position="295"/>
    </location>
</feature>
<dbReference type="SUPFAM" id="SSF57667">
    <property type="entry name" value="beta-beta-alpha zinc fingers"/>
    <property type="match status" value="2"/>
</dbReference>
<dbReference type="GO" id="GO:0000978">
    <property type="term" value="F:RNA polymerase II cis-regulatory region sequence-specific DNA binding"/>
    <property type="evidence" value="ECO:0007669"/>
    <property type="project" value="TreeGrafter"/>
</dbReference>
<keyword evidence="1" id="KW-0479">Metal-binding</keyword>
<evidence type="ECO:0000313" key="10">
    <source>
        <dbReference type="EMBL" id="KAG7171368.1"/>
    </source>
</evidence>
<evidence type="ECO:0000259" key="9">
    <source>
        <dbReference type="PROSITE" id="PS50157"/>
    </source>
</evidence>
<keyword evidence="3 7" id="KW-0863">Zinc-finger</keyword>
<dbReference type="InterPro" id="IPR036236">
    <property type="entry name" value="Znf_C2H2_sf"/>
</dbReference>
<keyword evidence="11" id="KW-1185">Reference proteome</keyword>
<keyword evidence="6" id="KW-0804">Transcription</keyword>
<dbReference type="PANTHER" id="PTHR23235:SF158">
    <property type="entry name" value="C2H2-TYPE DOMAIN-CONTAINING PROTEIN"/>
    <property type="match status" value="1"/>
</dbReference>
<dbReference type="EMBL" id="JAHLQT010012386">
    <property type="protein sequence ID" value="KAG7171368.1"/>
    <property type="molecule type" value="Genomic_DNA"/>
</dbReference>
<dbReference type="FunFam" id="3.30.160.60:FF:000032">
    <property type="entry name" value="Krueppel-like factor 4"/>
    <property type="match status" value="1"/>
</dbReference>
<sequence>MLIWANMDAVLLGETGPADPELLTPVVDTTDSLSTPTLSSSSTSTMFTNLSLPETPSILSQVLTNPTRRRPHSLQYTSVCPPSEPLLSGLGEESQGGYNVPGEENQQYRGASPSSTHMDTSYHDQFSPSFRVFGEGLEVEDYVAQEMNSAQYNPNAMDETPMAHSEEFIDLDEFANKVANEVANKAEHQFPPPEASANLPSINTLQQRMSPPASPEHEELTPGVRVSGCITPLTTHARTRQTLHTQVKVMTPPSSPNFPSSELSKQISQESSTPSPPGDTERKVTKKPTGRKKITAHTCQHPGCHKTYTKSSHLKAHLRTHTGEKPYMCGWKGCGWKFARSDELTRHHRKHTGDRPFQCRLCERAFSRSDHLSLHMKRHVSV</sequence>
<dbReference type="PROSITE" id="PS50157">
    <property type="entry name" value="ZINC_FINGER_C2H2_2"/>
    <property type="match status" value="3"/>
</dbReference>
<keyword evidence="4" id="KW-0862">Zinc</keyword>
<gene>
    <name evidence="10" type="primary">KLF1-L</name>
    <name evidence="10" type="ORF">Hamer_G021402</name>
</gene>
<dbReference type="AlphaFoldDB" id="A0A8J5N0Y7"/>
<evidence type="ECO:0000256" key="7">
    <source>
        <dbReference type="PROSITE-ProRule" id="PRU00042"/>
    </source>
</evidence>
<evidence type="ECO:0000256" key="2">
    <source>
        <dbReference type="ARBA" id="ARBA00022737"/>
    </source>
</evidence>
<feature type="domain" description="C2H2-type" evidence="9">
    <location>
        <begin position="327"/>
        <end position="356"/>
    </location>
</feature>
<name>A0A8J5N0Y7_HOMAM</name>
<dbReference type="GO" id="GO:0008270">
    <property type="term" value="F:zinc ion binding"/>
    <property type="evidence" value="ECO:0007669"/>
    <property type="project" value="UniProtKB-KW"/>
</dbReference>
<accession>A0A8J5N0Y7</accession>
<keyword evidence="2" id="KW-0677">Repeat</keyword>
<evidence type="ECO:0000256" key="5">
    <source>
        <dbReference type="ARBA" id="ARBA00023015"/>
    </source>
</evidence>
<dbReference type="Gene3D" id="3.30.160.60">
    <property type="entry name" value="Classic Zinc Finger"/>
    <property type="match status" value="3"/>
</dbReference>
<organism evidence="10 11">
    <name type="scientific">Homarus americanus</name>
    <name type="common">American lobster</name>
    <dbReference type="NCBI Taxonomy" id="6706"/>
    <lineage>
        <taxon>Eukaryota</taxon>
        <taxon>Metazoa</taxon>
        <taxon>Ecdysozoa</taxon>
        <taxon>Arthropoda</taxon>
        <taxon>Crustacea</taxon>
        <taxon>Multicrustacea</taxon>
        <taxon>Malacostraca</taxon>
        <taxon>Eumalacostraca</taxon>
        <taxon>Eucarida</taxon>
        <taxon>Decapoda</taxon>
        <taxon>Pleocyemata</taxon>
        <taxon>Astacidea</taxon>
        <taxon>Nephropoidea</taxon>
        <taxon>Nephropidae</taxon>
        <taxon>Homarus</taxon>
    </lineage>
</organism>
<dbReference type="Proteomes" id="UP000747542">
    <property type="component" value="Unassembled WGS sequence"/>
</dbReference>
<protein>
    <submittedName>
        <fullName evidence="10">Krueppel-like factor 1-like</fullName>
    </submittedName>
</protein>
<feature type="region of interest" description="Disordered" evidence="8">
    <location>
        <begin position="205"/>
        <end position="225"/>
    </location>
</feature>
<feature type="region of interest" description="Disordered" evidence="8">
    <location>
        <begin position="91"/>
        <end position="120"/>
    </location>
</feature>
<feature type="compositionally biased region" description="Polar residues" evidence="8">
    <location>
        <begin position="257"/>
        <end position="273"/>
    </location>
</feature>
<dbReference type="GO" id="GO:0000981">
    <property type="term" value="F:DNA-binding transcription factor activity, RNA polymerase II-specific"/>
    <property type="evidence" value="ECO:0007669"/>
    <property type="project" value="TreeGrafter"/>
</dbReference>
<comment type="caution">
    <text evidence="10">The sequence shown here is derived from an EMBL/GenBank/DDBJ whole genome shotgun (WGS) entry which is preliminary data.</text>
</comment>
<dbReference type="PROSITE" id="PS00028">
    <property type="entry name" value="ZINC_FINGER_C2H2_1"/>
    <property type="match status" value="3"/>
</dbReference>
<dbReference type="PANTHER" id="PTHR23235">
    <property type="entry name" value="KRUEPPEL-LIKE TRANSCRIPTION FACTOR"/>
    <property type="match status" value="1"/>
</dbReference>
<dbReference type="InterPro" id="IPR013087">
    <property type="entry name" value="Znf_C2H2_type"/>
</dbReference>
<proteinExistence type="predicted"/>
<evidence type="ECO:0000256" key="6">
    <source>
        <dbReference type="ARBA" id="ARBA00023163"/>
    </source>
</evidence>
<evidence type="ECO:0000313" key="11">
    <source>
        <dbReference type="Proteomes" id="UP000747542"/>
    </source>
</evidence>
<feature type="domain" description="C2H2-type" evidence="9">
    <location>
        <begin position="297"/>
        <end position="326"/>
    </location>
</feature>
<feature type="domain" description="C2H2-type" evidence="9">
    <location>
        <begin position="357"/>
        <end position="382"/>
    </location>
</feature>
<reference evidence="10" key="1">
    <citation type="journal article" date="2021" name="Sci. Adv.">
        <title>The American lobster genome reveals insights on longevity, neural, and immune adaptations.</title>
        <authorList>
            <person name="Polinski J.M."/>
            <person name="Zimin A.V."/>
            <person name="Clark K.F."/>
            <person name="Kohn A.B."/>
            <person name="Sadowski N."/>
            <person name="Timp W."/>
            <person name="Ptitsyn A."/>
            <person name="Khanna P."/>
            <person name="Romanova D.Y."/>
            <person name="Williams P."/>
            <person name="Greenwood S.J."/>
            <person name="Moroz L.L."/>
            <person name="Walt D.R."/>
            <person name="Bodnar A.G."/>
        </authorList>
    </citation>
    <scope>NUCLEOTIDE SEQUENCE</scope>
    <source>
        <strain evidence="10">GMGI-L3</strain>
    </source>
</reference>
<evidence type="ECO:0000256" key="1">
    <source>
        <dbReference type="ARBA" id="ARBA00022723"/>
    </source>
</evidence>
<feature type="compositionally biased region" description="Polar residues" evidence="8">
    <location>
        <begin position="104"/>
        <end position="120"/>
    </location>
</feature>
<dbReference type="SMART" id="SM00355">
    <property type="entry name" value="ZnF_C2H2"/>
    <property type="match status" value="3"/>
</dbReference>
<feature type="region of interest" description="Disordered" evidence="8">
    <location>
        <begin position="249"/>
        <end position="295"/>
    </location>
</feature>
<evidence type="ECO:0000256" key="4">
    <source>
        <dbReference type="ARBA" id="ARBA00022833"/>
    </source>
</evidence>
<evidence type="ECO:0000256" key="3">
    <source>
        <dbReference type="ARBA" id="ARBA00022771"/>
    </source>
</evidence>